<evidence type="ECO:0000313" key="2">
    <source>
        <dbReference type="Proteomes" id="UP000245086"/>
    </source>
</evidence>
<accession>A0A2P2ECA9</accession>
<gene>
    <name evidence="1" type="primary">cobC</name>
    <name evidence="1" type="ORF">PbB2_02381</name>
</gene>
<dbReference type="CDD" id="cd07067">
    <property type="entry name" value="HP_PGM_like"/>
    <property type="match status" value="1"/>
</dbReference>
<dbReference type="GO" id="GO:0043755">
    <property type="term" value="F:alpha-ribazole phosphatase activity"/>
    <property type="evidence" value="ECO:0007669"/>
    <property type="project" value="UniProtKB-EC"/>
</dbReference>
<dbReference type="Pfam" id="PF00300">
    <property type="entry name" value="His_Phos_1"/>
    <property type="match status" value="1"/>
</dbReference>
<reference evidence="1 2" key="1">
    <citation type="journal article" date="2018" name="Genome Announc.">
        <title>Draft Genome Sequence of "Candidatus Phycosocius bacilliformis," an Alphaproteobacterial Ectosymbiont of the Hydrocarbon-Producing Green Alga Botryococcus braunii.</title>
        <authorList>
            <person name="Tanabe Y."/>
            <person name="Yamaguchi H."/>
            <person name="Watanabe M.M."/>
        </authorList>
    </citation>
    <scope>NUCLEOTIDE SEQUENCE [LARGE SCALE GENOMIC DNA]</scope>
    <source>
        <strain evidence="1 2">BOTRYCO-2</strain>
    </source>
</reference>
<comment type="caution">
    <text evidence="1">The sequence shown here is derived from an EMBL/GenBank/DDBJ whole genome shotgun (WGS) entry which is preliminary data.</text>
</comment>
<dbReference type="EC" id="3.1.3.73" evidence="1"/>
<evidence type="ECO:0000313" key="1">
    <source>
        <dbReference type="EMBL" id="GBF58693.1"/>
    </source>
</evidence>
<dbReference type="GO" id="GO:0005737">
    <property type="term" value="C:cytoplasm"/>
    <property type="evidence" value="ECO:0007669"/>
    <property type="project" value="TreeGrafter"/>
</dbReference>
<dbReference type="SMART" id="SM00855">
    <property type="entry name" value="PGAM"/>
    <property type="match status" value="1"/>
</dbReference>
<dbReference type="Proteomes" id="UP000245086">
    <property type="component" value="Unassembled WGS sequence"/>
</dbReference>
<dbReference type="InterPro" id="IPR029033">
    <property type="entry name" value="His_PPase_superfam"/>
</dbReference>
<organism evidence="1 2">
    <name type="scientific">Candidatus Phycosocius bacilliformis</name>
    <dbReference type="NCBI Taxonomy" id="1445552"/>
    <lineage>
        <taxon>Bacteria</taxon>
        <taxon>Pseudomonadati</taxon>
        <taxon>Pseudomonadota</taxon>
        <taxon>Alphaproteobacteria</taxon>
        <taxon>Caulobacterales</taxon>
        <taxon>Caulobacterales incertae sedis</taxon>
        <taxon>Candidatus Phycosocius</taxon>
    </lineage>
</organism>
<dbReference type="InterPro" id="IPR013078">
    <property type="entry name" value="His_Pase_superF_clade-1"/>
</dbReference>
<dbReference type="AlphaFoldDB" id="A0A2P2ECA9"/>
<dbReference type="Gene3D" id="3.40.50.1240">
    <property type="entry name" value="Phosphoglycerate mutase-like"/>
    <property type="match status" value="1"/>
</dbReference>
<dbReference type="PANTHER" id="PTHR48100:SF1">
    <property type="entry name" value="HISTIDINE PHOSPHATASE FAMILY PROTEIN-RELATED"/>
    <property type="match status" value="1"/>
</dbReference>
<dbReference type="InterPro" id="IPR050275">
    <property type="entry name" value="PGM_Phosphatase"/>
</dbReference>
<protein>
    <submittedName>
        <fullName evidence="1">Adenosylcobalamin/alpha-ribazole phosphatase</fullName>
        <ecNumber evidence="1">3.1.3.73</ecNumber>
    </submittedName>
</protein>
<dbReference type="SUPFAM" id="SSF53254">
    <property type="entry name" value="Phosphoglycerate mutase-like"/>
    <property type="match status" value="1"/>
</dbReference>
<keyword evidence="2" id="KW-1185">Reference proteome</keyword>
<proteinExistence type="predicted"/>
<sequence length="256" mass="27999">MGDHIVSSLEGTTGRRRIYLMRHGHVDYGSREVVKAQDPTIARLTPLGKEQAKAAAAAFAHVPLDIAMCSGLRRTRETAEIVLSQHMNPPVLEDEPALTELHSGKFIPFATREELSAYLTFTFEQAGKEGATFFEGGELFADAYVRAVSAIEALLHRPGWASALVVAHEGINRLLLGWMCGAGPAASLPFEQDLACVNVLDFDLVPEEGDNPISRIERRIIKATNVTPYGWLKAGMHQTSFEAIFTAPELEDEVEG</sequence>
<dbReference type="RefSeq" id="WP_238164994.1">
    <property type="nucleotide sequence ID" value="NZ_BFBR01000007.1"/>
</dbReference>
<name>A0A2P2ECA9_9PROT</name>
<dbReference type="EMBL" id="BFBR01000007">
    <property type="protein sequence ID" value="GBF58693.1"/>
    <property type="molecule type" value="Genomic_DNA"/>
</dbReference>
<dbReference type="PANTHER" id="PTHR48100">
    <property type="entry name" value="BROAD-SPECIFICITY PHOSPHATASE YOR283W-RELATED"/>
    <property type="match status" value="1"/>
</dbReference>
<keyword evidence="1" id="KW-0378">Hydrolase</keyword>